<evidence type="ECO:0000256" key="7">
    <source>
        <dbReference type="ARBA" id="ARBA00022989"/>
    </source>
</evidence>
<sequence length="175" mass="19342">MDGAWNRRLRGLALAALVFGLDQLVKWLVTGPLGIDSIGAVKELLPFFDLRFTTNFGISLGLFEAQSVEQRWLLVMGTGAIALIVLFWMLRERTKGDIFGLSLILGGALGNILDRVLYGYVIDYADLHFGAFRPFMIFNVADACITIGVLIILARSFFLRDKGAQSDMHLAAKES</sequence>
<comment type="subcellular location">
    <subcellularLocation>
        <location evidence="9">Cell membrane</location>
        <topology evidence="9">Multi-pass membrane protein</topology>
    </subcellularLocation>
</comment>
<dbReference type="EC" id="3.4.23.36" evidence="9"/>
<keyword evidence="5 9" id="KW-0064">Aspartyl protease</keyword>
<dbReference type="EMBL" id="JAHWXP010000002">
    <property type="protein sequence ID" value="MBY8336730.1"/>
    <property type="molecule type" value="Genomic_DNA"/>
</dbReference>
<comment type="caution">
    <text evidence="12">The sequence shown here is derived from an EMBL/GenBank/DDBJ whole genome shotgun (WGS) entry which is preliminary data.</text>
</comment>
<reference evidence="12 13" key="1">
    <citation type="submission" date="2021-07" db="EMBL/GenBank/DDBJ databases">
        <title>Alteriqipengyuania abyssalis NZ-12B nov, sp.nov isolated from deep sea sponge in pacific ocean.</title>
        <authorList>
            <person name="Tareen S."/>
            <person name="Wink J."/>
        </authorList>
    </citation>
    <scope>NUCLEOTIDE SEQUENCE [LARGE SCALE GENOMIC DNA]</scope>
    <source>
        <strain evidence="12 13">NZ-12B</strain>
    </source>
</reference>
<feature type="transmembrane region" description="Helical" evidence="9">
    <location>
        <begin position="137"/>
        <end position="158"/>
    </location>
</feature>
<evidence type="ECO:0000256" key="1">
    <source>
        <dbReference type="ARBA" id="ARBA00006139"/>
    </source>
</evidence>
<feature type="transmembrane region" description="Helical" evidence="9">
    <location>
        <begin position="72"/>
        <end position="91"/>
    </location>
</feature>
<dbReference type="PROSITE" id="PS00855">
    <property type="entry name" value="SPASE_II"/>
    <property type="match status" value="1"/>
</dbReference>
<dbReference type="PRINTS" id="PR00781">
    <property type="entry name" value="LIPOSIGPTASE"/>
</dbReference>
<evidence type="ECO:0000256" key="6">
    <source>
        <dbReference type="ARBA" id="ARBA00022801"/>
    </source>
</evidence>
<evidence type="ECO:0000256" key="2">
    <source>
        <dbReference type="ARBA" id="ARBA00022475"/>
    </source>
</evidence>
<gene>
    <name evidence="9 12" type="primary">lspA</name>
    <name evidence="12" type="ORF">KYN89_06680</name>
</gene>
<feature type="active site" evidence="9">
    <location>
        <position position="142"/>
    </location>
</feature>
<comment type="catalytic activity">
    <reaction evidence="9 10">
        <text>Release of signal peptides from bacterial membrane prolipoproteins. Hydrolyzes -Xaa-Yaa-Zaa-|-(S,diacylglyceryl)Cys-, in which Xaa is hydrophobic (preferably Leu), and Yaa (Ala or Ser) and Zaa (Gly or Ala) have small, neutral side chains.</text>
        <dbReference type="EC" id="3.4.23.36"/>
    </reaction>
</comment>
<comment type="similarity">
    <text evidence="1 9 11">Belongs to the peptidase A8 family.</text>
</comment>
<feature type="active site" evidence="9">
    <location>
        <position position="123"/>
    </location>
</feature>
<feature type="transmembrane region" description="Helical" evidence="9">
    <location>
        <begin position="12"/>
        <end position="29"/>
    </location>
</feature>
<keyword evidence="13" id="KW-1185">Reference proteome</keyword>
<dbReference type="PANTHER" id="PTHR33695:SF1">
    <property type="entry name" value="LIPOPROTEIN SIGNAL PEPTIDASE"/>
    <property type="match status" value="1"/>
</dbReference>
<evidence type="ECO:0000256" key="9">
    <source>
        <dbReference type="HAMAP-Rule" id="MF_00161"/>
    </source>
</evidence>
<keyword evidence="4 9" id="KW-0812">Transmembrane</keyword>
<comment type="function">
    <text evidence="9 10">This protein specifically catalyzes the removal of signal peptides from prolipoproteins.</text>
</comment>
<keyword evidence="3 9" id="KW-0645">Protease</keyword>
<dbReference type="RefSeq" id="WP_054527628.1">
    <property type="nucleotide sequence ID" value="NZ_JAHWXP010000002.1"/>
</dbReference>
<proteinExistence type="inferred from homology"/>
<accession>A0ABS7PEW4</accession>
<dbReference type="Pfam" id="PF01252">
    <property type="entry name" value="Peptidase_A8"/>
    <property type="match status" value="1"/>
</dbReference>
<evidence type="ECO:0000313" key="12">
    <source>
        <dbReference type="EMBL" id="MBY8336730.1"/>
    </source>
</evidence>
<evidence type="ECO:0000256" key="3">
    <source>
        <dbReference type="ARBA" id="ARBA00022670"/>
    </source>
</evidence>
<keyword evidence="6 9" id="KW-0378">Hydrolase</keyword>
<evidence type="ECO:0000256" key="5">
    <source>
        <dbReference type="ARBA" id="ARBA00022750"/>
    </source>
</evidence>
<dbReference type="PANTHER" id="PTHR33695">
    <property type="entry name" value="LIPOPROTEIN SIGNAL PEPTIDASE"/>
    <property type="match status" value="1"/>
</dbReference>
<evidence type="ECO:0000256" key="4">
    <source>
        <dbReference type="ARBA" id="ARBA00022692"/>
    </source>
</evidence>
<comment type="pathway">
    <text evidence="9">Protein modification; lipoprotein biosynthesis (signal peptide cleavage).</text>
</comment>
<evidence type="ECO:0000313" key="13">
    <source>
        <dbReference type="Proteomes" id="UP000759298"/>
    </source>
</evidence>
<dbReference type="HAMAP" id="MF_00161">
    <property type="entry name" value="LspA"/>
    <property type="match status" value="1"/>
</dbReference>
<dbReference type="NCBIfam" id="TIGR00077">
    <property type="entry name" value="lspA"/>
    <property type="match status" value="1"/>
</dbReference>
<keyword evidence="7 9" id="KW-1133">Transmembrane helix</keyword>
<keyword evidence="2 9" id="KW-1003">Cell membrane</keyword>
<dbReference type="Proteomes" id="UP000759298">
    <property type="component" value="Unassembled WGS sequence"/>
</dbReference>
<feature type="transmembrane region" description="Helical" evidence="9">
    <location>
        <begin position="98"/>
        <end position="117"/>
    </location>
</feature>
<dbReference type="GO" id="GO:0004190">
    <property type="term" value="F:aspartic-type endopeptidase activity"/>
    <property type="evidence" value="ECO:0007669"/>
    <property type="project" value="UniProtKB-EC"/>
</dbReference>
<organism evidence="12 13">
    <name type="scientific">Alteriqipengyuania abyssalis</name>
    <dbReference type="NCBI Taxonomy" id="2860200"/>
    <lineage>
        <taxon>Bacteria</taxon>
        <taxon>Pseudomonadati</taxon>
        <taxon>Pseudomonadota</taxon>
        <taxon>Alphaproteobacteria</taxon>
        <taxon>Sphingomonadales</taxon>
        <taxon>Erythrobacteraceae</taxon>
        <taxon>Alteriqipengyuania</taxon>
    </lineage>
</organism>
<keyword evidence="8 9" id="KW-0472">Membrane</keyword>
<name>A0ABS7PEW4_9SPHN</name>
<evidence type="ECO:0000256" key="11">
    <source>
        <dbReference type="RuleBase" id="RU004181"/>
    </source>
</evidence>
<evidence type="ECO:0000256" key="8">
    <source>
        <dbReference type="ARBA" id="ARBA00023136"/>
    </source>
</evidence>
<dbReference type="InterPro" id="IPR001872">
    <property type="entry name" value="Peptidase_A8"/>
</dbReference>
<protein>
    <recommendedName>
        <fullName evidence="9">Lipoprotein signal peptidase</fullName>
        <ecNumber evidence="9">3.4.23.36</ecNumber>
    </recommendedName>
    <alternativeName>
        <fullName evidence="9">Prolipoprotein signal peptidase</fullName>
    </alternativeName>
    <alternativeName>
        <fullName evidence="9">Signal peptidase II</fullName>
        <shortName evidence="9">SPase II</shortName>
    </alternativeName>
</protein>
<evidence type="ECO:0000256" key="10">
    <source>
        <dbReference type="RuleBase" id="RU000594"/>
    </source>
</evidence>